<dbReference type="GO" id="GO:0005737">
    <property type="term" value="C:cytoplasm"/>
    <property type="evidence" value="ECO:0007669"/>
    <property type="project" value="TreeGrafter"/>
</dbReference>
<evidence type="ECO:0000256" key="2">
    <source>
        <dbReference type="ARBA" id="ARBA00022603"/>
    </source>
</evidence>
<name>A0A192CCV9_ECO25</name>
<dbReference type="Gene3D" id="3.40.50.150">
    <property type="entry name" value="Vaccinia Virus protein VP39"/>
    <property type="match status" value="1"/>
</dbReference>
<dbReference type="InterPro" id="IPR002052">
    <property type="entry name" value="DNA_methylase_N6_adenine_CS"/>
</dbReference>
<dbReference type="NCBIfam" id="NF008572">
    <property type="entry name" value="PRK11524.1"/>
    <property type="match status" value="1"/>
</dbReference>
<dbReference type="Pfam" id="PF01555">
    <property type="entry name" value="N6_N4_Mtase"/>
    <property type="match status" value="1"/>
</dbReference>
<feature type="compositionally biased region" description="Basic and acidic residues" evidence="5">
    <location>
        <begin position="305"/>
        <end position="316"/>
    </location>
</feature>
<keyword evidence="2 7" id="KW-0489">Methyltransferase</keyword>
<dbReference type="SUPFAM" id="SSF53335">
    <property type="entry name" value="S-adenosyl-L-methionine-dependent methyltransferases"/>
    <property type="match status" value="1"/>
</dbReference>
<protein>
    <recommendedName>
        <fullName evidence="4">Methyltransferase</fullName>
        <ecNumber evidence="4">2.1.1.-</ecNumber>
    </recommendedName>
</protein>
<dbReference type="PANTHER" id="PTHR13370">
    <property type="entry name" value="RNA METHYLASE-RELATED"/>
    <property type="match status" value="1"/>
</dbReference>
<evidence type="ECO:0000313" key="7">
    <source>
        <dbReference type="EMBL" id="ANK03740.1"/>
    </source>
</evidence>
<evidence type="ECO:0000313" key="8">
    <source>
        <dbReference type="Proteomes" id="UP000183316"/>
    </source>
</evidence>
<dbReference type="CDD" id="cd02440">
    <property type="entry name" value="AdoMet_MTases"/>
    <property type="match status" value="1"/>
</dbReference>
<accession>A0A192CCV9</accession>
<dbReference type="AlphaFoldDB" id="A0A192CCV9"/>
<dbReference type="EC" id="2.1.1.-" evidence="4"/>
<dbReference type="GO" id="GO:0009007">
    <property type="term" value="F:site-specific DNA-methyltransferase (adenine-specific) activity"/>
    <property type="evidence" value="ECO:0007669"/>
    <property type="project" value="TreeGrafter"/>
</dbReference>
<dbReference type="PRINTS" id="PR00508">
    <property type="entry name" value="S21N4MTFRASE"/>
</dbReference>
<feature type="region of interest" description="Disordered" evidence="5">
    <location>
        <begin position="296"/>
        <end position="316"/>
    </location>
</feature>
<keyword evidence="3 7" id="KW-0808">Transferase</keyword>
<dbReference type="GO" id="GO:0032259">
    <property type="term" value="P:methylation"/>
    <property type="evidence" value="ECO:0007669"/>
    <property type="project" value="UniProtKB-KW"/>
</dbReference>
<dbReference type="EMBL" id="CP015085">
    <property type="protein sequence ID" value="ANK03740.1"/>
    <property type="molecule type" value="Genomic_DNA"/>
</dbReference>
<feature type="domain" description="DNA methylase N-4/N-6" evidence="6">
    <location>
        <begin position="56"/>
        <end position="273"/>
    </location>
</feature>
<dbReference type="PATRIC" id="fig|941280.3.peg.2460"/>
<dbReference type="PROSITE" id="PS00092">
    <property type="entry name" value="N6_MTASE"/>
    <property type="match status" value="1"/>
</dbReference>
<sequence length="316" mass="35831">MIKRRYSAWGSAFFIGVTKGVTMRTGCEPTRFGNEAKTIIQGDALTELKKLPAESVDLIFADPPYNIGKNFDGLIEAWKEDLFIDWLFEVIAECHRVLKKQGSMYIMNSTENMPFIDLQCRKLFTIKSRIVWSYDSSGVQAKKHYGSMYEPILMMVKDAKNYTFNGDAILVEAKTGSQRALINYRKNPPQPYNHQKVPGNVWDFPRVRYLMDEYENHPTQKPEALLKRIILASSNPGDIVLDPFAGSFTTGAVAVASGRKFIGIEINSEYIKMGLRRLDVASHYSAEELAKVKKRKTGNLSKRSRLSEVDPDLIAK</sequence>
<evidence type="ECO:0000256" key="3">
    <source>
        <dbReference type="ARBA" id="ARBA00022679"/>
    </source>
</evidence>
<proteinExistence type="inferred from homology"/>
<comment type="similarity">
    <text evidence="1 4">Belongs to the N(4)/N(6)-methyltransferase family.</text>
</comment>
<dbReference type="InterPro" id="IPR029063">
    <property type="entry name" value="SAM-dependent_MTases_sf"/>
</dbReference>
<dbReference type="InterPro" id="IPR001091">
    <property type="entry name" value="RM_Methyltransferase"/>
</dbReference>
<dbReference type="InterPro" id="IPR002941">
    <property type="entry name" value="DNA_methylase_N4/N6"/>
</dbReference>
<dbReference type="PANTHER" id="PTHR13370:SF33">
    <property type="entry name" value="DNA ADENINE METHYLTRANSFERASE YHDJ"/>
    <property type="match status" value="1"/>
</dbReference>
<dbReference type="GO" id="GO:0008170">
    <property type="term" value="F:N-methyltransferase activity"/>
    <property type="evidence" value="ECO:0007669"/>
    <property type="project" value="InterPro"/>
</dbReference>
<reference evidence="7 8" key="1">
    <citation type="submission" date="2016-03" db="EMBL/GenBank/DDBJ databases">
        <title>Genome Sequence and Comparative Pathogenic Determinants of Uropathogenic Escherichia coli O25b:H4, a Clinical Isolate from Saudi Arabia.</title>
        <authorList>
            <person name="Alyamani E.A.J."/>
            <person name="Khiyami M.A."/>
            <person name="Booq R.Y."/>
            <person name="Bahwerth F.S."/>
            <person name="Vaisvil B."/>
            <person name="Schmitt D.P."/>
            <person name="Kapatral V."/>
        </authorList>
    </citation>
    <scope>NUCLEOTIDE SEQUENCE [LARGE SCALE GENOMIC DNA]</scope>
    <source>
        <strain evidence="7 8">O25b:H4</strain>
    </source>
</reference>
<dbReference type="Proteomes" id="UP000183316">
    <property type="component" value="Chromosome"/>
</dbReference>
<dbReference type="GO" id="GO:0003677">
    <property type="term" value="F:DNA binding"/>
    <property type="evidence" value="ECO:0007669"/>
    <property type="project" value="InterPro"/>
</dbReference>
<evidence type="ECO:0000256" key="4">
    <source>
        <dbReference type="RuleBase" id="RU362026"/>
    </source>
</evidence>
<evidence type="ECO:0000256" key="5">
    <source>
        <dbReference type="SAM" id="MobiDB-lite"/>
    </source>
</evidence>
<evidence type="ECO:0000256" key="1">
    <source>
        <dbReference type="ARBA" id="ARBA00006594"/>
    </source>
</evidence>
<evidence type="ECO:0000259" key="6">
    <source>
        <dbReference type="Pfam" id="PF01555"/>
    </source>
</evidence>
<organism evidence="7 8">
    <name type="scientific">Escherichia coli O25b:H4</name>
    <dbReference type="NCBI Taxonomy" id="941280"/>
    <lineage>
        <taxon>Bacteria</taxon>
        <taxon>Pseudomonadati</taxon>
        <taxon>Pseudomonadota</taxon>
        <taxon>Gammaproteobacteria</taxon>
        <taxon>Enterobacterales</taxon>
        <taxon>Enterobacteriaceae</taxon>
        <taxon>Escherichia</taxon>
    </lineage>
</organism>
<gene>
    <name evidence="7" type="ORF">WLH_02479</name>
</gene>